<name>A0A1A9ZNB6_GLOPL</name>
<evidence type="ECO:0000313" key="2">
    <source>
        <dbReference type="Proteomes" id="UP000092445"/>
    </source>
</evidence>
<dbReference type="EnsemblMetazoa" id="GPAI019974-RA">
    <property type="protein sequence ID" value="GPAI019974-PA"/>
    <property type="gene ID" value="GPAI019974"/>
</dbReference>
<reference evidence="2" key="1">
    <citation type="submission" date="2014-03" db="EMBL/GenBank/DDBJ databases">
        <authorList>
            <person name="Aksoy S."/>
            <person name="Warren W."/>
            <person name="Wilson R.K."/>
        </authorList>
    </citation>
    <scope>NUCLEOTIDE SEQUENCE [LARGE SCALE GENOMIC DNA]</scope>
    <source>
        <strain evidence="2">IAEA</strain>
    </source>
</reference>
<protein>
    <submittedName>
        <fullName evidence="1">Uncharacterized protein</fullName>
    </submittedName>
</protein>
<evidence type="ECO:0000313" key="1">
    <source>
        <dbReference type="EnsemblMetazoa" id="GPAI019974-PA"/>
    </source>
</evidence>
<reference evidence="1" key="2">
    <citation type="submission" date="2020-05" db="UniProtKB">
        <authorList>
            <consortium name="EnsemblMetazoa"/>
        </authorList>
    </citation>
    <scope>IDENTIFICATION</scope>
    <source>
        <strain evidence="1">IAEA</strain>
    </source>
</reference>
<dbReference type="VEuPathDB" id="VectorBase:GPAI019974"/>
<dbReference type="AlphaFoldDB" id="A0A1A9ZNB6"/>
<sequence length="116" mass="13393">MQLQLSIDCLYLAITYNNDNNSSSSSSLANKEEDNNNKLWGNLMKRLCARSPPPRKLLQLQVIHYDNNNNNKIPYTYAVNVSCRYSRRCRDCNPKAMSLRLCCCCWVFAVDVDSYV</sequence>
<organism evidence="1 2">
    <name type="scientific">Glossina pallidipes</name>
    <name type="common">Tsetse fly</name>
    <dbReference type="NCBI Taxonomy" id="7398"/>
    <lineage>
        <taxon>Eukaryota</taxon>
        <taxon>Metazoa</taxon>
        <taxon>Ecdysozoa</taxon>
        <taxon>Arthropoda</taxon>
        <taxon>Hexapoda</taxon>
        <taxon>Insecta</taxon>
        <taxon>Pterygota</taxon>
        <taxon>Neoptera</taxon>
        <taxon>Endopterygota</taxon>
        <taxon>Diptera</taxon>
        <taxon>Brachycera</taxon>
        <taxon>Muscomorpha</taxon>
        <taxon>Hippoboscoidea</taxon>
        <taxon>Glossinidae</taxon>
        <taxon>Glossina</taxon>
    </lineage>
</organism>
<keyword evidence="2" id="KW-1185">Reference proteome</keyword>
<proteinExistence type="predicted"/>
<dbReference type="Proteomes" id="UP000092445">
    <property type="component" value="Unassembled WGS sequence"/>
</dbReference>
<accession>A0A1A9ZNB6</accession>